<dbReference type="CDD" id="cd24006">
    <property type="entry name" value="ASKHA_NBD_PPX_GppA"/>
    <property type="match status" value="1"/>
</dbReference>
<reference evidence="5" key="1">
    <citation type="submission" date="2020-10" db="EMBL/GenBank/DDBJ databases">
        <authorList>
            <person name="Castelo-Branco R."/>
            <person name="Eusebio N."/>
            <person name="Adriana R."/>
            <person name="Vieira A."/>
            <person name="Brugerolle De Fraissinette N."/>
            <person name="Rezende De Castro R."/>
            <person name="Schneider M.P."/>
            <person name="Vasconcelos V."/>
            <person name="Leao P.N."/>
        </authorList>
    </citation>
    <scope>NUCLEOTIDE SEQUENCE</scope>
    <source>
        <strain evidence="5">LEGE 11480</strain>
    </source>
</reference>
<dbReference type="EMBL" id="JADEXQ010000085">
    <property type="protein sequence ID" value="MBE9032026.1"/>
    <property type="molecule type" value="Genomic_DNA"/>
</dbReference>
<dbReference type="InterPro" id="IPR048950">
    <property type="entry name" value="Ppx_GppA_C"/>
</dbReference>
<evidence type="ECO:0000313" key="5">
    <source>
        <dbReference type="EMBL" id="MBE9032026.1"/>
    </source>
</evidence>
<dbReference type="InterPro" id="IPR050273">
    <property type="entry name" value="GppA/Ppx_hydrolase"/>
</dbReference>
<evidence type="ECO:0000259" key="4">
    <source>
        <dbReference type="Pfam" id="PF21447"/>
    </source>
</evidence>
<dbReference type="InterPro" id="IPR043129">
    <property type="entry name" value="ATPase_NBD"/>
</dbReference>
<dbReference type="PANTHER" id="PTHR30005">
    <property type="entry name" value="EXOPOLYPHOSPHATASE"/>
    <property type="match status" value="1"/>
</dbReference>
<dbReference type="GO" id="GO:0016462">
    <property type="term" value="F:pyrophosphatase activity"/>
    <property type="evidence" value="ECO:0007669"/>
    <property type="project" value="TreeGrafter"/>
</dbReference>
<organism evidence="5 6">
    <name type="scientific">Romeriopsis navalis LEGE 11480</name>
    <dbReference type="NCBI Taxonomy" id="2777977"/>
    <lineage>
        <taxon>Bacteria</taxon>
        <taxon>Bacillati</taxon>
        <taxon>Cyanobacteriota</taxon>
        <taxon>Cyanophyceae</taxon>
        <taxon>Leptolyngbyales</taxon>
        <taxon>Leptolyngbyaceae</taxon>
        <taxon>Romeriopsis</taxon>
        <taxon>Romeriopsis navalis</taxon>
    </lineage>
</organism>
<dbReference type="Gene3D" id="3.30.420.150">
    <property type="entry name" value="Exopolyphosphatase. Domain 2"/>
    <property type="match status" value="1"/>
</dbReference>
<proteinExistence type="inferred from homology"/>
<name>A0A928Z3Z7_9CYAN</name>
<sequence>MVTSSYPSPDLSPPTHQRDRILAAIDVGTNSIHMVLVHVQPSLPTFTIIGREKSTVRLGDRDLKTGDLTPAAMKRAITALRRCKEIAQAANAEEIIAVATSAMREAPNGRDFLQQIESDLGLVINLISGPEEARRIYLGVLSSMTLDTTPHVLIDIGGGSTELVLGDGHAPRSLSSTKVGAVRLTQRFVHSDPIDQNAFVALQSYIRGMLERAVDEIHSHRRPGETLKMIGTSGTIEILAELTARAKTGIVPSPLNGYEIARKDIDAWVQRLKQLDYAGRMAIPGMSERRAEILLAGALILHEAMEMLDIPSITICERSLREGVIVDWMLTNGLIEDRLRYQGSVRQRSVIKTAQKYHVNLDHSDRVAEFAVSLFDQTQGILHNWDNRDRDLIWAAAILHNAGHHISHSAHHKHSYYLVRHAELLGYTEIEIETIANIARYHRKSGPKKKHENYRNLTSKRYRKLVDQMHPLLRLAVALDRRHIGAIQAIKCEYHEAQKQLQLNLHRQHPNDPCELELWSLNLKKENFEQTYHVQLLPIIV</sequence>
<comment type="similarity">
    <text evidence="1">Belongs to the GppA/Ppx family.</text>
</comment>
<dbReference type="InterPro" id="IPR003695">
    <property type="entry name" value="Ppx_GppA_N"/>
</dbReference>
<evidence type="ECO:0000313" key="6">
    <source>
        <dbReference type="Proteomes" id="UP000625316"/>
    </source>
</evidence>
<dbReference type="Pfam" id="PF02541">
    <property type="entry name" value="Ppx-GppA"/>
    <property type="match status" value="1"/>
</dbReference>
<dbReference type="SUPFAM" id="SSF109604">
    <property type="entry name" value="HD-domain/PDEase-like"/>
    <property type="match status" value="1"/>
</dbReference>
<evidence type="ECO:0000259" key="3">
    <source>
        <dbReference type="Pfam" id="PF02541"/>
    </source>
</evidence>
<dbReference type="AlphaFoldDB" id="A0A928Z3Z7"/>
<dbReference type="Gene3D" id="1.10.3210.10">
    <property type="entry name" value="Hypothetical protein af1432"/>
    <property type="match status" value="1"/>
</dbReference>
<dbReference type="FunFam" id="1.10.3210.10:FF:000025">
    <property type="entry name" value="Exopolyphosphatase"/>
    <property type="match status" value="1"/>
</dbReference>
<dbReference type="FunFam" id="3.30.420.150:FF:000013">
    <property type="entry name" value="Exopolyphosphatase"/>
    <property type="match status" value="1"/>
</dbReference>
<comment type="caution">
    <text evidence="5">The sequence shown here is derived from an EMBL/GenBank/DDBJ whole genome shotgun (WGS) entry which is preliminary data.</text>
</comment>
<dbReference type="Gene3D" id="3.30.420.40">
    <property type="match status" value="1"/>
</dbReference>
<dbReference type="PANTHER" id="PTHR30005:SF0">
    <property type="entry name" value="RETROGRADE REGULATION PROTEIN 2"/>
    <property type="match status" value="1"/>
</dbReference>
<dbReference type="Proteomes" id="UP000625316">
    <property type="component" value="Unassembled WGS sequence"/>
</dbReference>
<protein>
    <submittedName>
        <fullName evidence="5">Ppx/GppA family phosphatase</fullName>
    </submittedName>
</protein>
<dbReference type="PIRSF" id="PIRSF001267">
    <property type="entry name" value="Pyrophosphatase_GppA_Ppx"/>
    <property type="match status" value="1"/>
</dbReference>
<dbReference type="InterPro" id="IPR030673">
    <property type="entry name" value="PyroPPase_GppA_Ppx"/>
</dbReference>
<dbReference type="SUPFAM" id="SSF53067">
    <property type="entry name" value="Actin-like ATPase domain"/>
    <property type="match status" value="2"/>
</dbReference>
<keyword evidence="2" id="KW-0378">Hydrolase</keyword>
<gene>
    <name evidence="5" type="ORF">IQ266_20010</name>
</gene>
<dbReference type="CDD" id="cd00077">
    <property type="entry name" value="HDc"/>
    <property type="match status" value="1"/>
</dbReference>
<feature type="domain" description="Ppx/GppA phosphatase N-terminal" evidence="3">
    <location>
        <begin position="43"/>
        <end position="331"/>
    </location>
</feature>
<accession>A0A928Z3Z7</accession>
<keyword evidence="6" id="KW-1185">Reference proteome</keyword>
<dbReference type="Pfam" id="PF21447">
    <property type="entry name" value="Ppx-GppA_III"/>
    <property type="match status" value="1"/>
</dbReference>
<dbReference type="InterPro" id="IPR003607">
    <property type="entry name" value="HD/PDEase_dom"/>
</dbReference>
<evidence type="ECO:0000256" key="2">
    <source>
        <dbReference type="ARBA" id="ARBA00022801"/>
    </source>
</evidence>
<dbReference type="RefSeq" id="WP_264326852.1">
    <property type="nucleotide sequence ID" value="NZ_JADEXQ010000085.1"/>
</dbReference>
<evidence type="ECO:0000256" key="1">
    <source>
        <dbReference type="ARBA" id="ARBA00007125"/>
    </source>
</evidence>
<feature type="domain" description="Ppx/GppA phosphatase C-terminal" evidence="4">
    <location>
        <begin position="345"/>
        <end position="523"/>
    </location>
</feature>